<dbReference type="InterPro" id="IPR000835">
    <property type="entry name" value="HTH_MarR-typ"/>
</dbReference>
<evidence type="ECO:0000313" key="2">
    <source>
        <dbReference type="EMBL" id="TDC76553.1"/>
    </source>
</evidence>
<reference evidence="2 3" key="1">
    <citation type="submission" date="2019-03" db="EMBL/GenBank/DDBJ databases">
        <title>Draft genome sequences of novel Actinobacteria.</title>
        <authorList>
            <person name="Sahin N."/>
            <person name="Ay H."/>
            <person name="Saygin H."/>
        </authorList>
    </citation>
    <scope>NUCLEOTIDE SEQUENCE [LARGE SCALE GENOMIC DNA]</scope>
    <source>
        <strain evidence="2 3">DSM 41900</strain>
    </source>
</reference>
<dbReference type="PROSITE" id="PS50995">
    <property type="entry name" value="HTH_MARR_2"/>
    <property type="match status" value="1"/>
</dbReference>
<dbReference type="GO" id="GO:0006950">
    <property type="term" value="P:response to stress"/>
    <property type="evidence" value="ECO:0007669"/>
    <property type="project" value="TreeGrafter"/>
</dbReference>
<sequence>MSSPPPPAERAVEADVAEIESALNRIAYVTNRARQHERLMALAGISVDRAAAALLRQLAESESLRPGELAARLSVEASHVTRQVQHLERAGFVTRVPDPTDRRAQRVQLTDVGRATVDRMRLASCRGMRMALTDWSPEDLHHLAGLFRRMVDDFIAHGDDELDVRPPA</sequence>
<dbReference type="GO" id="GO:0003700">
    <property type="term" value="F:DNA-binding transcription factor activity"/>
    <property type="evidence" value="ECO:0007669"/>
    <property type="project" value="InterPro"/>
</dbReference>
<dbReference type="EMBL" id="SMKI01000074">
    <property type="protein sequence ID" value="TDC76553.1"/>
    <property type="molecule type" value="Genomic_DNA"/>
</dbReference>
<gene>
    <name evidence="2" type="ORF">E1283_09535</name>
</gene>
<dbReference type="Gene3D" id="1.10.10.10">
    <property type="entry name" value="Winged helix-like DNA-binding domain superfamily/Winged helix DNA-binding domain"/>
    <property type="match status" value="1"/>
</dbReference>
<comment type="caution">
    <text evidence="2">The sequence shown here is derived from an EMBL/GenBank/DDBJ whole genome shotgun (WGS) entry which is preliminary data.</text>
</comment>
<dbReference type="Proteomes" id="UP000295345">
    <property type="component" value="Unassembled WGS sequence"/>
</dbReference>
<dbReference type="Pfam" id="PF01047">
    <property type="entry name" value="MarR"/>
    <property type="match status" value="1"/>
</dbReference>
<feature type="domain" description="HTH marR-type" evidence="1">
    <location>
        <begin position="16"/>
        <end position="152"/>
    </location>
</feature>
<dbReference type="SMART" id="SM00347">
    <property type="entry name" value="HTH_MARR"/>
    <property type="match status" value="1"/>
</dbReference>
<protein>
    <submittedName>
        <fullName evidence="2">MarR family transcriptional regulator</fullName>
    </submittedName>
</protein>
<evidence type="ECO:0000259" key="1">
    <source>
        <dbReference type="PROSITE" id="PS50995"/>
    </source>
</evidence>
<dbReference type="InterPro" id="IPR036390">
    <property type="entry name" value="WH_DNA-bd_sf"/>
</dbReference>
<evidence type="ECO:0000313" key="3">
    <source>
        <dbReference type="Proteomes" id="UP000295345"/>
    </source>
</evidence>
<dbReference type="InterPro" id="IPR039422">
    <property type="entry name" value="MarR/SlyA-like"/>
</dbReference>
<dbReference type="SUPFAM" id="SSF46785">
    <property type="entry name" value="Winged helix' DNA-binding domain"/>
    <property type="match status" value="1"/>
</dbReference>
<organism evidence="2 3">
    <name type="scientific">Streptomyces hainanensis</name>
    <dbReference type="NCBI Taxonomy" id="402648"/>
    <lineage>
        <taxon>Bacteria</taxon>
        <taxon>Bacillati</taxon>
        <taxon>Actinomycetota</taxon>
        <taxon>Actinomycetes</taxon>
        <taxon>Kitasatosporales</taxon>
        <taxon>Streptomycetaceae</taxon>
        <taxon>Streptomyces</taxon>
    </lineage>
</organism>
<dbReference type="PRINTS" id="PR00598">
    <property type="entry name" value="HTHMARR"/>
</dbReference>
<dbReference type="PANTHER" id="PTHR33164">
    <property type="entry name" value="TRANSCRIPTIONAL REGULATOR, MARR FAMILY"/>
    <property type="match status" value="1"/>
</dbReference>
<keyword evidence="3" id="KW-1185">Reference proteome</keyword>
<accession>A0A4R4TN43</accession>
<name>A0A4R4TN43_9ACTN</name>
<dbReference type="OrthoDB" id="4485201at2"/>
<dbReference type="AlphaFoldDB" id="A0A4R4TN43"/>
<dbReference type="RefSeq" id="WP_132817501.1">
    <property type="nucleotide sequence ID" value="NZ_SMKI01000074.1"/>
</dbReference>
<proteinExistence type="predicted"/>
<dbReference type="InterPro" id="IPR036388">
    <property type="entry name" value="WH-like_DNA-bd_sf"/>
</dbReference>
<dbReference type="PANTHER" id="PTHR33164:SF57">
    <property type="entry name" value="MARR-FAMILY TRANSCRIPTIONAL REGULATOR"/>
    <property type="match status" value="1"/>
</dbReference>